<comment type="caution">
    <text evidence="2">The sequence shown here is derived from an EMBL/GenBank/DDBJ whole genome shotgun (WGS) entry which is preliminary data.</text>
</comment>
<keyword evidence="3" id="KW-1185">Reference proteome</keyword>
<sequence>MRFPTSRLGQGGHQVNASISDDRQERYGKSPRNPSLIISLRKFGLPRTQRK</sequence>
<organism evidence="2 3">
    <name type="scientific">Tigriopus californicus</name>
    <name type="common">Marine copepod</name>
    <dbReference type="NCBI Taxonomy" id="6832"/>
    <lineage>
        <taxon>Eukaryota</taxon>
        <taxon>Metazoa</taxon>
        <taxon>Ecdysozoa</taxon>
        <taxon>Arthropoda</taxon>
        <taxon>Crustacea</taxon>
        <taxon>Multicrustacea</taxon>
        <taxon>Hexanauplia</taxon>
        <taxon>Copepoda</taxon>
        <taxon>Harpacticoida</taxon>
        <taxon>Harpacticidae</taxon>
        <taxon>Tigriopus</taxon>
    </lineage>
</organism>
<reference evidence="2 3" key="1">
    <citation type="journal article" date="2018" name="Nat. Ecol. Evol.">
        <title>Genomic signatures of mitonuclear coevolution across populations of Tigriopus californicus.</title>
        <authorList>
            <person name="Barreto F.S."/>
            <person name="Watson E.T."/>
            <person name="Lima T.G."/>
            <person name="Willett C.S."/>
            <person name="Edmands S."/>
            <person name="Li W."/>
            <person name="Burton R.S."/>
        </authorList>
    </citation>
    <scope>NUCLEOTIDE SEQUENCE [LARGE SCALE GENOMIC DNA]</scope>
    <source>
        <strain evidence="2 3">San Diego</strain>
    </source>
</reference>
<feature type="region of interest" description="Disordered" evidence="1">
    <location>
        <begin position="1"/>
        <end position="35"/>
    </location>
</feature>
<gene>
    <name evidence="2" type="ORF">TCAL_17366</name>
</gene>
<dbReference type="EMBL" id="VCGU01000005">
    <property type="protein sequence ID" value="TRY74992.1"/>
    <property type="molecule type" value="Genomic_DNA"/>
</dbReference>
<evidence type="ECO:0000313" key="2">
    <source>
        <dbReference type="EMBL" id="TRY74992.1"/>
    </source>
</evidence>
<name>A0A553PBD6_TIGCA</name>
<evidence type="ECO:0000256" key="1">
    <source>
        <dbReference type="SAM" id="MobiDB-lite"/>
    </source>
</evidence>
<protein>
    <submittedName>
        <fullName evidence="2">Uncharacterized protein</fullName>
    </submittedName>
</protein>
<dbReference type="AlphaFoldDB" id="A0A553PBD6"/>
<dbReference type="Proteomes" id="UP000318571">
    <property type="component" value="Chromosome 2"/>
</dbReference>
<accession>A0A553PBD6</accession>
<evidence type="ECO:0000313" key="3">
    <source>
        <dbReference type="Proteomes" id="UP000318571"/>
    </source>
</evidence>
<proteinExistence type="predicted"/>